<dbReference type="CDD" id="cd07987">
    <property type="entry name" value="LPLAT_MGAT-like"/>
    <property type="match status" value="1"/>
</dbReference>
<keyword evidence="7 18" id="KW-0808">Transferase</keyword>
<keyword evidence="11 16" id="KW-1133">Transmembrane helix</keyword>
<keyword evidence="19" id="KW-1185">Reference proteome</keyword>
<feature type="transmembrane region" description="Helical" evidence="16">
    <location>
        <begin position="71"/>
        <end position="100"/>
    </location>
</feature>
<protein>
    <recommendedName>
        <fullName evidence="5 16">Diacylglycerol O-acyltransferase</fullName>
        <ecNumber evidence="5 16">2.3.1.20</ecNumber>
    </recommendedName>
</protein>
<keyword evidence="6 16" id="KW-0444">Lipid biosynthesis</keyword>
<evidence type="ECO:0000256" key="8">
    <source>
        <dbReference type="ARBA" id="ARBA00022692"/>
    </source>
</evidence>
<comment type="similarity">
    <text evidence="4 16">Belongs to the diacylglycerol acyltransferase family.</text>
</comment>
<evidence type="ECO:0000256" key="9">
    <source>
        <dbReference type="ARBA" id="ARBA00022798"/>
    </source>
</evidence>
<keyword evidence="8 16" id="KW-0812">Transmembrane</keyword>
<comment type="caution">
    <text evidence="16">Lacks conserved residue(s) required for the propagation of feature annotation.</text>
</comment>
<evidence type="ECO:0000256" key="1">
    <source>
        <dbReference type="ARBA" id="ARBA00004477"/>
    </source>
</evidence>
<evidence type="ECO:0000256" key="11">
    <source>
        <dbReference type="ARBA" id="ARBA00022989"/>
    </source>
</evidence>
<dbReference type="UniPathway" id="UPA00282"/>
<comment type="catalytic activity">
    <reaction evidence="15 16">
        <text>an acyl-CoA + a 1,2-diacyl-sn-glycerol = a triacyl-sn-glycerol + CoA</text>
        <dbReference type="Rhea" id="RHEA:10868"/>
        <dbReference type="ChEBI" id="CHEBI:17815"/>
        <dbReference type="ChEBI" id="CHEBI:57287"/>
        <dbReference type="ChEBI" id="CHEBI:58342"/>
        <dbReference type="ChEBI" id="CHEBI:64615"/>
        <dbReference type="EC" id="2.3.1.20"/>
    </reaction>
</comment>
<comment type="pathway">
    <text evidence="2 16">Glycerolipid metabolism; triacylglycerol biosynthesis.</text>
</comment>
<dbReference type="EMBL" id="CP048996">
    <property type="protein sequence ID" value="QID82570.1"/>
    <property type="molecule type" value="Genomic_DNA"/>
</dbReference>
<dbReference type="Proteomes" id="UP000501346">
    <property type="component" value="Chromosome ScXV-ScXI"/>
</dbReference>
<feature type="region of interest" description="Disordered" evidence="17">
    <location>
        <begin position="1"/>
        <end position="30"/>
    </location>
</feature>
<dbReference type="AlphaFoldDB" id="A0A6C1E0X0"/>
<dbReference type="GO" id="GO:0004144">
    <property type="term" value="F:diacylglycerol O-acyltransferase activity"/>
    <property type="evidence" value="ECO:0007669"/>
    <property type="project" value="UniProtKB-UniRule"/>
</dbReference>
<evidence type="ECO:0000256" key="4">
    <source>
        <dbReference type="ARBA" id="ARBA00005420"/>
    </source>
</evidence>
<proteinExistence type="inferred from homology"/>
<evidence type="ECO:0000256" key="13">
    <source>
        <dbReference type="ARBA" id="ARBA00023136"/>
    </source>
</evidence>
<keyword evidence="14 16" id="KW-0012">Acyltransferase</keyword>
<keyword evidence="10 16" id="KW-0256">Endoplasmic reticulum</keyword>
<name>A0A6C1E0X0_SACPS</name>
<dbReference type="GO" id="GO:0005789">
    <property type="term" value="C:endoplasmic reticulum membrane"/>
    <property type="evidence" value="ECO:0007669"/>
    <property type="project" value="UniProtKB-SubCell"/>
</dbReference>
<evidence type="ECO:0000256" key="15">
    <source>
        <dbReference type="ARBA" id="ARBA00048109"/>
    </source>
</evidence>
<keyword evidence="13 16" id="KW-0472">Membrane</keyword>
<reference evidence="18 19" key="1">
    <citation type="journal article" date="2019" name="BMC Genomics">
        <title>Chromosome level assembly and comparative genome analysis confirm lager-brewing yeasts originated from a single hybridization.</title>
        <authorList>
            <person name="Salazar A.N."/>
            <person name="Gorter de Vries A.R."/>
            <person name="van den Broek M."/>
            <person name="Brouwers N."/>
            <person name="de la Torre Cortes P."/>
            <person name="Kuijpers N.G.A."/>
            <person name="Daran J.G."/>
            <person name="Abeel T."/>
        </authorList>
    </citation>
    <scope>NUCLEOTIDE SEQUENCE [LARGE SCALE GENOMIC DNA]</scope>
    <source>
        <strain evidence="18 19">CBS 1483</strain>
    </source>
</reference>
<dbReference type="OrthoDB" id="264532at2759"/>
<evidence type="ECO:0000256" key="16">
    <source>
        <dbReference type="RuleBase" id="RU367023"/>
    </source>
</evidence>
<evidence type="ECO:0000256" key="5">
    <source>
        <dbReference type="ARBA" id="ARBA00013244"/>
    </source>
</evidence>
<evidence type="ECO:0000256" key="6">
    <source>
        <dbReference type="ARBA" id="ARBA00022516"/>
    </source>
</evidence>
<evidence type="ECO:0000256" key="3">
    <source>
        <dbReference type="ARBA" id="ARBA00005189"/>
    </source>
</evidence>
<evidence type="ECO:0000256" key="2">
    <source>
        <dbReference type="ARBA" id="ARBA00004771"/>
    </source>
</evidence>
<dbReference type="EC" id="2.3.1.20" evidence="5 16"/>
<evidence type="ECO:0000313" key="18">
    <source>
        <dbReference type="EMBL" id="QID82570.1"/>
    </source>
</evidence>
<keyword evidence="9" id="KW-0319">Glycerol metabolism</keyword>
<dbReference type="GO" id="GO:0006071">
    <property type="term" value="P:glycerol metabolic process"/>
    <property type="evidence" value="ECO:0007669"/>
    <property type="project" value="UniProtKB-UniRule"/>
</dbReference>
<comment type="subcellular location">
    <subcellularLocation>
        <location evidence="1 16">Endoplasmic reticulum membrane</location>
        <topology evidence="1 16">Multi-pass membrane protein</topology>
    </subcellularLocation>
</comment>
<comment type="function">
    <text evidence="16">Catalyzes the terminal and only committed step in triacylglycerol synthesis by using diacylglycerol and fatty acyl CoA as substrates.</text>
</comment>
<keyword evidence="12 16" id="KW-0443">Lipid metabolism</keyword>
<dbReference type="PANTHER" id="PTHR12317:SF0">
    <property type="entry name" value="ACYLTRANSFERASE"/>
    <property type="match status" value="1"/>
</dbReference>
<comment type="pathway">
    <text evidence="3">Lipid metabolism.</text>
</comment>
<evidence type="ECO:0000313" key="19">
    <source>
        <dbReference type="Proteomes" id="UP000501346"/>
    </source>
</evidence>
<dbReference type="PANTHER" id="PTHR12317">
    <property type="entry name" value="DIACYLGLYCEROL O-ACYLTRANSFERASE"/>
    <property type="match status" value="1"/>
</dbReference>
<dbReference type="GO" id="GO:0019432">
    <property type="term" value="P:triglyceride biosynthetic process"/>
    <property type="evidence" value="ECO:0007669"/>
    <property type="project" value="UniProtKB-UniRule"/>
</dbReference>
<evidence type="ECO:0000256" key="17">
    <source>
        <dbReference type="SAM" id="MobiDB-lite"/>
    </source>
</evidence>
<evidence type="ECO:0000256" key="14">
    <source>
        <dbReference type="ARBA" id="ARBA00023315"/>
    </source>
</evidence>
<evidence type="ECO:0000256" key="10">
    <source>
        <dbReference type="ARBA" id="ARBA00022824"/>
    </source>
</evidence>
<dbReference type="InterPro" id="IPR007130">
    <property type="entry name" value="DAGAT"/>
</dbReference>
<evidence type="ECO:0000256" key="12">
    <source>
        <dbReference type="ARBA" id="ARBA00023098"/>
    </source>
</evidence>
<organism evidence="18 19">
    <name type="scientific">Saccharomyces pastorianus</name>
    <name type="common">Lager yeast</name>
    <name type="synonym">Saccharomyces cerevisiae x Saccharomyces eubayanus</name>
    <dbReference type="NCBI Taxonomy" id="27292"/>
    <lineage>
        <taxon>Eukaryota</taxon>
        <taxon>Fungi</taxon>
        <taxon>Dikarya</taxon>
        <taxon>Ascomycota</taxon>
        <taxon>Saccharomycotina</taxon>
        <taxon>Saccharomycetes</taxon>
        <taxon>Saccharomycetales</taxon>
        <taxon>Saccharomycetaceae</taxon>
        <taxon>Saccharomyces</taxon>
    </lineage>
</organism>
<accession>A0A6C1E0X0</accession>
<evidence type="ECO:0000256" key="7">
    <source>
        <dbReference type="ARBA" id="ARBA00022679"/>
    </source>
</evidence>
<dbReference type="Pfam" id="PF03982">
    <property type="entry name" value="DAGAT"/>
    <property type="match status" value="2"/>
</dbReference>
<sequence length="418" mass="47752">MSGTFNDIRRRKKEEGSPTAGITERHENKSLSSIDKREQTLKPQLESCCPLATPFERRLQTLAVAWHTSSFVLFSIFTLFAISTPALWVLAIPYMIYFFFDRSPATGEVVNRYSLRFRSLPIWKWYCDYFPISLIKTVNLKPTFTLSKNKRVNEKIYKIRLWPTKYSINLKSNSTIDYRNQECTGPTYLFGYHPHGIGALGAFGAFATEGCNYSKIFPGIPISLMTLVTQFHIPLYRDYLLALGISSVSRKNALRTLSKNQSICIVVGGARESLLSSTNVTQLILNKRKGFIKLAIQTGNINLVPVFAFGEVDCYNVLSTKKDSVLGKMQLWFKENFGFTIPIFYARGLFNYDFGLLPFRAPINVVVGRPIYVEKKITNPPDDVVNHFHDLYIAELKRLYYENREKYGVPDAELKIVG</sequence>
<gene>
    <name evidence="18" type="primary">DGA1_1</name>
    <name evidence="18" type="ORF">GRS66_004997</name>
</gene>